<dbReference type="PANTHER" id="PTHR48006:SF34">
    <property type="entry name" value="OS08G0203700 PROTEIN"/>
    <property type="match status" value="1"/>
</dbReference>
<comment type="caution">
    <text evidence="1">The sequence shown here is derived from an EMBL/GenBank/DDBJ whole genome shotgun (WGS) entry which is preliminary data.</text>
</comment>
<dbReference type="Proteomes" id="UP000607653">
    <property type="component" value="Unassembled WGS sequence"/>
</dbReference>
<organism evidence="1 2">
    <name type="scientific">Nelumbo nucifera</name>
    <name type="common">Sacred lotus</name>
    <dbReference type="NCBI Taxonomy" id="4432"/>
    <lineage>
        <taxon>Eukaryota</taxon>
        <taxon>Viridiplantae</taxon>
        <taxon>Streptophyta</taxon>
        <taxon>Embryophyta</taxon>
        <taxon>Tracheophyta</taxon>
        <taxon>Spermatophyta</taxon>
        <taxon>Magnoliopsida</taxon>
        <taxon>Proteales</taxon>
        <taxon>Nelumbonaceae</taxon>
        <taxon>Nelumbo</taxon>
    </lineage>
</organism>
<accession>A0A822ZQQ9</accession>
<dbReference type="PROSITE" id="PS51257">
    <property type="entry name" value="PROKAR_LIPOPROTEIN"/>
    <property type="match status" value="1"/>
</dbReference>
<reference evidence="1 2" key="1">
    <citation type="journal article" date="2020" name="Mol. Biol. Evol.">
        <title>Distinct Expression and Methylation Patterns for Genes with Different Fates following a Single Whole-Genome Duplication in Flowering Plants.</title>
        <authorList>
            <person name="Shi T."/>
            <person name="Rahmani R.S."/>
            <person name="Gugger P.F."/>
            <person name="Wang M."/>
            <person name="Li H."/>
            <person name="Zhang Y."/>
            <person name="Li Z."/>
            <person name="Wang Q."/>
            <person name="Van de Peer Y."/>
            <person name="Marchal K."/>
            <person name="Chen J."/>
        </authorList>
    </citation>
    <scope>NUCLEOTIDE SEQUENCE [LARGE SCALE GENOMIC DNA]</scope>
    <source>
        <tissue evidence="1">Leaf</tissue>
    </source>
</reference>
<sequence>MKVSLMFQSPVVFAIICSCIYLLFLVSKSNGQATTDPIEVKALNSIFQQWGISDVSSWNISGEPCSGVAILNSTNIDDTDFNPGIKCNCSYNNGSTCHITHLKVYEKDVNSVIPEELANLTYLTYLYVSSLSYYLLRCF</sequence>
<proteinExistence type="predicted"/>
<gene>
    <name evidence="1" type="ORF">HUJ06_002378</name>
</gene>
<dbReference type="EMBL" id="DUZY01000006">
    <property type="protein sequence ID" value="DAD44148.1"/>
    <property type="molecule type" value="Genomic_DNA"/>
</dbReference>
<dbReference type="AlphaFoldDB" id="A0A822ZQQ9"/>
<dbReference type="PANTHER" id="PTHR48006">
    <property type="entry name" value="LEUCINE-RICH REPEAT-CONTAINING PROTEIN DDB_G0281931-RELATED"/>
    <property type="match status" value="1"/>
</dbReference>
<evidence type="ECO:0000313" key="1">
    <source>
        <dbReference type="EMBL" id="DAD44148.1"/>
    </source>
</evidence>
<name>A0A822ZQQ9_NELNU</name>
<dbReference type="InterPro" id="IPR032675">
    <property type="entry name" value="LRR_dom_sf"/>
</dbReference>
<evidence type="ECO:0000313" key="2">
    <source>
        <dbReference type="Proteomes" id="UP000607653"/>
    </source>
</evidence>
<protein>
    <submittedName>
        <fullName evidence="1">Uncharacterized protein</fullName>
    </submittedName>
</protein>
<keyword evidence="2" id="KW-1185">Reference proteome</keyword>
<dbReference type="Gene3D" id="3.80.10.10">
    <property type="entry name" value="Ribonuclease Inhibitor"/>
    <property type="match status" value="1"/>
</dbReference>
<dbReference type="InterPro" id="IPR051824">
    <property type="entry name" value="LRR_Rcpt-Like_S/T_Kinase"/>
</dbReference>